<evidence type="ECO:0000313" key="2">
    <source>
        <dbReference type="EMBL" id="RZT64476.1"/>
    </source>
</evidence>
<keyword evidence="1" id="KW-1133">Transmembrane helix</keyword>
<protein>
    <submittedName>
        <fullName evidence="2">Uncharacterized protein</fullName>
    </submittedName>
</protein>
<dbReference type="RefSeq" id="WP_237464386.1">
    <property type="nucleotide sequence ID" value="NZ_QYAG01000001.1"/>
</dbReference>
<feature type="transmembrane region" description="Helical" evidence="1">
    <location>
        <begin position="34"/>
        <end position="51"/>
    </location>
</feature>
<keyword evidence="1" id="KW-0472">Membrane</keyword>
<proteinExistence type="predicted"/>
<name>A0A4Q7TU36_9MICO</name>
<sequence length="198" mass="20234">MSRGVRVFRGALGALVVTLLAAGSHSIAGGVITLASVVATVIVTLPICVALAGRVGSLWRLTAAVATAQFLYHWMFAGLGLVTDPAASGGIAQAPHAAHLAALQGFSPALADAGSADAAMWLGHALAACLTIALLHRGERAFVALRRALRRVVAEHQIQVPVPLARPAALPNTPAAVSLRDRLLAASAMSRRGPPRCA</sequence>
<keyword evidence="1" id="KW-0812">Transmembrane</keyword>
<organism evidence="2 3">
    <name type="scientific">Leucobacter luti</name>
    <dbReference type="NCBI Taxonomy" id="340320"/>
    <lineage>
        <taxon>Bacteria</taxon>
        <taxon>Bacillati</taxon>
        <taxon>Actinomycetota</taxon>
        <taxon>Actinomycetes</taxon>
        <taxon>Micrococcales</taxon>
        <taxon>Microbacteriaceae</taxon>
        <taxon>Leucobacter</taxon>
    </lineage>
</organism>
<feature type="transmembrane region" description="Helical" evidence="1">
    <location>
        <begin position="118"/>
        <end position="136"/>
    </location>
</feature>
<evidence type="ECO:0000256" key="1">
    <source>
        <dbReference type="SAM" id="Phobius"/>
    </source>
</evidence>
<accession>A0A4Q7TU36</accession>
<dbReference type="Proteomes" id="UP000291832">
    <property type="component" value="Unassembled WGS sequence"/>
</dbReference>
<gene>
    <name evidence="2" type="ORF">EV139_1894</name>
</gene>
<evidence type="ECO:0000313" key="3">
    <source>
        <dbReference type="Proteomes" id="UP000291832"/>
    </source>
</evidence>
<dbReference type="EMBL" id="SHKI01000005">
    <property type="protein sequence ID" value="RZT64476.1"/>
    <property type="molecule type" value="Genomic_DNA"/>
</dbReference>
<keyword evidence="3" id="KW-1185">Reference proteome</keyword>
<dbReference type="AlphaFoldDB" id="A0A4Q7TU36"/>
<reference evidence="2 3" key="1">
    <citation type="journal article" date="2015" name="Stand. Genomic Sci.">
        <title>Genomic Encyclopedia of Bacterial and Archaeal Type Strains, Phase III: the genomes of soil and plant-associated and newly described type strains.</title>
        <authorList>
            <person name="Whitman W.B."/>
            <person name="Woyke T."/>
            <person name="Klenk H.P."/>
            <person name="Zhou Y."/>
            <person name="Lilburn T.G."/>
            <person name="Beck B.J."/>
            <person name="De Vos P."/>
            <person name="Vandamme P."/>
            <person name="Eisen J.A."/>
            <person name="Garrity G."/>
            <person name="Hugenholtz P."/>
            <person name="Kyrpides N.C."/>
        </authorList>
    </citation>
    <scope>NUCLEOTIDE SEQUENCE [LARGE SCALE GENOMIC DNA]</scope>
    <source>
        <strain evidence="2 3">RF6</strain>
    </source>
</reference>
<comment type="caution">
    <text evidence="2">The sequence shown here is derived from an EMBL/GenBank/DDBJ whole genome shotgun (WGS) entry which is preliminary data.</text>
</comment>